<dbReference type="GO" id="GO:0005743">
    <property type="term" value="C:mitochondrial inner membrane"/>
    <property type="evidence" value="ECO:0007669"/>
    <property type="project" value="UniProtKB-SubCell"/>
</dbReference>
<evidence type="ECO:0000256" key="9">
    <source>
        <dbReference type="ARBA" id="ARBA00023239"/>
    </source>
</evidence>
<feature type="compositionally biased region" description="Basic and acidic residues" evidence="11">
    <location>
        <begin position="27"/>
        <end position="38"/>
    </location>
</feature>
<dbReference type="GO" id="GO:0004408">
    <property type="term" value="F:holocytochrome-c synthase activity"/>
    <property type="evidence" value="ECO:0007669"/>
    <property type="project" value="UniProtKB-EC"/>
</dbReference>
<dbReference type="STRING" id="1569628.A0A316UK17"/>
<organism evidence="12 13">
    <name type="scientific">Jaminaea rosea</name>
    <dbReference type="NCBI Taxonomy" id="1569628"/>
    <lineage>
        <taxon>Eukaryota</taxon>
        <taxon>Fungi</taxon>
        <taxon>Dikarya</taxon>
        <taxon>Basidiomycota</taxon>
        <taxon>Ustilaginomycotina</taxon>
        <taxon>Exobasidiomycetes</taxon>
        <taxon>Microstromatales</taxon>
        <taxon>Microstromatales incertae sedis</taxon>
        <taxon>Jaminaea</taxon>
    </lineage>
</organism>
<evidence type="ECO:0000256" key="6">
    <source>
        <dbReference type="ARBA" id="ARBA00023004"/>
    </source>
</evidence>
<gene>
    <name evidence="12" type="ORF">BDZ90DRAFT_234054</name>
</gene>
<keyword evidence="3 10" id="KW-0349">Heme</keyword>
<feature type="compositionally biased region" description="Low complexity" evidence="11">
    <location>
        <begin position="263"/>
        <end position="272"/>
    </location>
</feature>
<dbReference type="Pfam" id="PF01265">
    <property type="entry name" value="Cyto_heme_lyase"/>
    <property type="match status" value="1"/>
</dbReference>
<evidence type="ECO:0000256" key="5">
    <source>
        <dbReference type="ARBA" id="ARBA00022792"/>
    </source>
</evidence>
<evidence type="ECO:0000256" key="8">
    <source>
        <dbReference type="ARBA" id="ARBA00023136"/>
    </source>
</evidence>
<dbReference type="OrthoDB" id="4243at2759"/>
<dbReference type="AlphaFoldDB" id="A0A316UK17"/>
<feature type="compositionally biased region" description="Low complexity" evidence="11">
    <location>
        <begin position="1"/>
        <end position="16"/>
    </location>
</feature>
<comment type="catalytic activity">
    <reaction evidence="10">
        <text>holo-[cytochrome c] = apo-[cytochrome c] + heme b</text>
        <dbReference type="Rhea" id="RHEA:22648"/>
        <dbReference type="Rhea" id="RHEA-COMP:10725"/>
        <dbReference type="Rhea" id="RHEA-COMP:10726"/>
        <dbReference type="ChEBI" id="CHEBI:29950"/>
        <dbReference type="ChEBI" id="CHEBI:60344"/>
        <dbReference type="ChEBI" id="CHEBI:83739"/>
        <dbReference type="EC" id="4.4.1.17"/>
    </reaction>
</comment>
<dbReference type="PANTHER" id="PTHR12743">
    <property type="entry name" value="CYTOCHROME C1 HEME LYASE"/>
    <property type="match status" value="1"/>
</dbReference>
<evidence type="ECO:0000256" key="10">
    <source>
        <dbReference type="RuleBase" id="RU363130"/>
    </source>
</evidence>
<protein>
    <recommendedName>
        <fullName evidence="10">Holocytochrome c-type synthase</fullName>
        <ecNumber evidence="10">4.4.1.17</ecNumber>
    </recommendedName>
</protein>
<dbReference type="GeneID" id="37028701"/>
<evidence type="ECO:0000313" key="13">
    <source>
        <dbReference type="Proteomes" id="UP000245884"/>
    </source>
</evidence>
<sequence>MWPFSSSSSSQSSDPSAAPPSACPVDDATREKWLRENGRTGGGGGAAAGPSSQSSGSGSSSSSKLSSDRVISSIPRWLASAPESSPPSSSSSGSKDAATPPASCPSHLSKPGASSSSSSSSDVTSPPPPPAQSNWVYPSPSQFHAALIRKGRASSAEAASMDIVVPIHNAVNERCWEEILAWERDAAGGEAGAPRGSSWQVCGGPKLVSFQGRPKDVTWKAWGRGLLGYQPPFDRHDWIVDRCGHRMRYIIDFYAGRGGAPGGNPFAPAQPGEGSGSGQGGGPLSFYLDVRPAPDTVEGLMMRARRAVGLGKGPEAATATAASKPAGS</sequence>
<feature type="compositionally biased region" description="Low complexity" evidence="11">
    <location>
        <begin position="313"/>
        <end position="328"/>
    </location>
</feature>
<keyword evidence="8 10" id="KW-0472">Membrane</keyword>
<evidence type="ECO:0000313" key="12">
    <source>
        <dbReference type="EMBL" id="PWN25616.1"/>
    </source>
</evidence>
<evidence type="ECO:0000256" key="11">
    <source>
        <dbReference type="SAM" id="MobiDB-lite"/>
    </source>
</evidence>
<proteinExistence type="inferred from homology"/>
<accession>A0A316UK17</accession>
<feature type="compositionally biased region" description="Low complexity" evidence="11">
    <location>
        <begin position="48"/>
        <end position="124"/>
    </location>
</feature>
<keyword evidence="5 10" id="KW-0999">Mitochondrion inner membrane</keyword>
<dbReference type="GO" id="GO:0046872">
    <property type="term" value="F:metal ion binding"/>
    <property type="evidence" value="ECO:0007669"/>
    <property type="project" value="UniProtKB-KW"/>
</dbReference>
<keyword evidence="4 10" id="KW-0479">Metal-binding</keyword>
<keyword evidence="6 10" id="KW-0408">Iron</keyword>
<keyword evidence="13" id="KW-1185">Reference proteome</keyword>
<dbReference type="EC" id="4.4.1.17" evidence="10"/>
<feature type="region of interest" description="Disordered" evidence="11">
    <location>
        <begin position="1"/>
        <end position="137"/>
    </location>
</feature>
<dbReference type="EMBL" id="KZ819675">
    <property type="protein sequence ID" value="PWN25616.1"/>
    <property type="molecule type" value="Genomic_DNA"/>
</dbReference>
<dbReference type="PANTHER" id="PTHR12743:SF0">
    <property type="entry name" value="HOLOCYTOCHROME C-TYPE SYNTHASE"/>
    <property type="match status" value="1"/>
</dbReference>
<comment type="similarity">
    <text evidence="2 10">Belongs to the cytochrome c-type heme lyase family.</text>
</comment>
<feature type="region of interest" description="Disordered" evidence="11">
    <location>
        <begin position="308"/>
        <end position="328"/>
    </location>
</feature>
<evidence type="ECO:0000256" key="4">
    <source>
        <dbReference type="ARBA" id="ARBA00022723"/>
    </source>
</evidence>
<comment type="subcellular location">
    <subcellularLocation>
        <location evidence="1 10">Mitochondrion inner membrane</location>
    </subcellularLocation>
</comment>
<evidence type="ECO:0000256" key="2">
    <source>
        <dbReference type="ARBA" id="ARBA00007255"/>
    </source>
</evidence>
<feature type="region of interest" description="Disordered" evidence="11">
    <location>
        <begin position="262"/>
        <end position="284"/>
    </location>
</feature>
<feature type="compositionally biased region" description="Gly residues" evidence="11">
    <location>
        <begin position="273"/>
        <end position="283"/>
    </location>
</feature>
<keyword evidence="7 10" id="KW-0496">Mitochondrion</keyword>
<dbReference type="InterPro" id="IPR000511">
    <property type="entry name" value="Holocyt_c/c1_synthase"/>
</dbReference>
<dbReference type="PROSITE" id="PS00822">
    <property type="entry name" value="CYTO_HEME_LYASE_2"/>
    <property type="match status" value="1"/>
</dbReference>
<keyword evidence="9 10" id="KW-0456">Lyase</keyword>
<name>A0A316UK17_9BASI</name>
<evidence type="ECO:0000256" key="1">
    <source>
        <dbReference type="ARBA" id="ARBA00004273"/>
    </source>
</evidence>
<dbReference type="RefSeq" id="XP_025360228.1">
    <property type="nucleotide sequence ID" value="XM_025506878.1"/>
</dbReference>
<evidence type="ECO:0000256" key="7">
    <source>
        <dbReference type="ARBA" id="ARBA00023128"/>
    </source>
</evidence>
<evidence type="ECO:0000256" key="3">
    <source>
        <dbReference type="ARBA" id="ARBA00022617"/>
    </source>
</evidence>
<reference evidence="12 13" key="1">
    <citation type="journal article" date="2018" name="Mol. Biol. Evol.">
        <title>Broad Genomic Sampling Reveals a Smut Pathogenic Ancestry of the Fungal Clade Ustilaginomycotina.</title>
        <authorList>
            <person name="Kijpornyongpan T."/>
            <person name="Mondo S.J."/>
            <person name="Barry K."/>
            <person name="Sandor L."/>
            <person name="Lee J."/>
            <person name="Lipzen A."/>
            <person name="Pangilinan J."/>
            <person name="LaButti K."/>
            <person name="Hainaut M."/>
            <person name="Henrissat B."/>
            <person name="Grigoriev I.V."/>
            <person name="Spatafora J.W."/>
            <person name="Aime M.C."/>
        </authorList>
    </citation>
    <scope>NUCLEOTIDE SEQUENCE [LARGE SCALE GENOMIC DNA]</scope>
    <source>
        <strain evidence="12 13">MCA 5214</strain>
    </source>
</reference>
<dbReference type="Proteomes" id="UP000245884">
    <property type="component" value="Unassembled WGS sequence"/>
</dbReference>
<comment type="function">
    <text evidence="10">Lyase that catalyzes the covalent linking of the heme group to the cytochrome C apoprotein to produce the mature functional cytochrome.</text>
</comment>